<sequence>MGRGRYVGIPHADKTSDVLLSYLLDCEPDVRLLAAQHAPLTDQTQRWLLTLRDDPIEEASVRQAAAARLNGH</sequence>
<dbReference type="EMBL" id="VIWZ01000001">
    <property type="protein sequence ID" value="TWG17110.1"/>
    <property type="molecule type" value="Genomic_DNA"/>
</dbReference>
<accession>A0A561VZS8</accession>
<evidence type="ECO:0000313" key="2">
    <source>
        <dbReference type="Proteomes" id="UP000317685"/>
    </source>
</evidence>
<gene>
    <name evidence="1" type="ORF">FHU34_112451</name>
</gene>
<evidence type="ECO:0000313" key="1">
    <source>
        <dbReference type="EMBL" id="TWG17110.1"/>
    </source>
</evidence>
<proteinExistence type="predicted"/>
<name>A0A561VZS8_9ACTN</name>
<keyword evidence="2" id="KW-1185">Reference proteome</keyword>
<dbReference type="AlphaFoldDB" id="A0A561VZS8"/>
<protein>
    <submittedName>
        <fullName evidence="1">Uncharacterized protein</fullName>
    </submittedName>
</protein>
<comment type="caution">
    <text evidence="1">The sequence shown here is derived from an EMBL/GenBank/DDBJ whole genome shotgun (WGS) entry which is preliminary data.</text>
</comment>
<reference evidence="1 2" key="1">
    <citation type="submission" date="2019-06" db="EMBL/GenBank/DDBJ databases">
        <title>Sequencing the genomes of 1000 actinobacteria strains.</title>
        <authorList>
            <person name="Klenk H.-P."/>
        </authorList>
    </citation>
    <scope>NUCLEOTIDE SEQUENCE [LARGE SCALE GENOMIC DNA]</scope>
    <source>
        <strain evidence="1 2">DSM 45885</strain>
    </source>
</reference>
<dbReference type="Proteomes" id="UP000317685">
    <property type="component" value="Unassembled WGS sequence"/>
</dbReference>
<organism evidence="1 2">
    <name type="scientific">Micromonospora taraxaci</name>
    <dbReference type="NCBI Taxonomy" id="1316803"/>
    <lineage>
        <taxon>Bacteria</taxon>
        <taxon>Bacillati</taxon>
        <taxon>Actinomycetota</taxon>
        <taxon>Actinomycetes</taxon>
        <taxon>Micromonosporales</taxon>
        <taxon>Micromonosporaceae</taxon>
        <taxon>Micromonospora</taxon>
    </lineage>
</organism>